<dbReference type="InterPro" id="IPR043128">
    <property type="entry name" value="Rev_trsase/Diguanyl_cyclase"/>
</dbReference>
<dbReference type="GO" id="GO:0005886">
    <property type="term" value="C:plasma membrane"/>
    <property type="evidence" value="ECO:0007669"/>
    <property type="project" value="TreeGrafter"/>
</dbReference>
<dbReference type="CDD" id="cd01949">
    <property type="entry name" value="GGDEF"/>
    <property type="match status" value="1"/>
</dbReference>
<dbReference type="AlphaFoldDB" id="A0A1I3RQY2"/>
<organism evidence="5 6">
    <name type="scientific">Planctomicrobium piriforme</name>
    <dbReference type="NCBI Taxonomy" id="1576369"/>
    <lineage>
        <taxon>Bacteria</taxon>
        <taxon>Pseudomonadati</taxon>
        <taxon>Planctomycetota</taxon>
        <taxon>Planctomycetia</taxon>
        <taxon>Planctomycetales</taxon>
        <taxon>Planctomycetaceae</taxon>
        <taxon>Planctomicrobium</taxon>
    </lineage>
</organism>
<dbReference type="EC" id="2.7.7.65" evidence="1"/>
<dbReference type="PROSITE" id="PS50887">
    <property type="entry name" value="GGDEF"/>
    <property type="match status" value="1"/>
</dbReference>
<keyword evidence="6" id="KW-1185">Reference proteome</keyword>
<dbReference type="Proteomes" id="UP000199518">
    <property type="component" value="Unassembled WGS sequence"/>
</dbReference>
<keyword evidence="3" id="KW-0472">Membrane</keyword>
<keyword evidence="3" id="KW-1133">Transmembrane helix</keyword>
<dbReference type="RefSeq" id="WP_139228657.1">
    <property type="nucleotide sequence ID" value="NZ_FOQD01000021.1"/>
</dbReference>
<dbReference type="PANTHER" id="PTHR45138:SF2">
    <property type="entry name" value="DIGUANYLATE CYCLASE VDCA"/>
    <property type="match status" value="1"/>
</dbReference>
<evidence type="ECO:0000256" key="3">
    <source>
        <dbReference type="SAM" id="Phobius"/>
    </source>
</evidence>
<dbReference type="NCBIfam" id="TIGR00254">
    <property type="entry name" value="GGDEF"/>
    <property type="match status" value="1"/>
</dbReference>
<dbReference type="Gene3D" id="3.30.70.270">
    <property type="match status" value="1"/>
</dbReference>
<dbReference type="SUPFAM" id="SSF55073">
    <property type="entry name" value="Nucleotide cyclase"/>
    <property type="match status" value="1"/>
</dbReference>
<reference evidence="6" key="1">
    <citation type="submission" date="2016-10" db="EMBL/GenBank/DDBJ databases">
        <authorList>
            <person name="Varghese N."/>
            <person name="Submissions S."/>
        </authorList>
    </citation>
    <scope>NUCLEOTIDE SEQUENCE [LARGE SCALE GENOMIC DNA]</scope>
    <source>
        <strain evidence="6">DSM 26348</strain>
    </source>
</reference>
<evidence type="ECO:0000313" key="6">
    <source>
        <dbReference type="Proteomes" id="UP000199518"/>
    </source>
</evidence>
<dbReference type="EMBL" id="FOQD01000021">
    <property type="protein sequence ID" value="SFJ47697.1"/>
    <property type="molecule type" value="Genomic_DNA"/>
</dbReference>
<dbReference type="FunFam" id="3.30.70.270:FF:000001">
    <property type="entry name" value="Diguanylate cyclase domain protein"/>
    <property type="match status" value="1"/>
</dbReference>
<gene>
    <name evidence="5" type="ORF">SAMN05421753_12163</name>
</gene>
<dbReference type="InterPro" id="IPR050469">
    <property type="entry name" value="Diguanylate_Cyclase"/>
</dbReference>
<proteinExistence type="predicted"/>
<evidence type="ECO:0000313" key="5">
    <source>
        <dbReference type="EMBL" id="SFJ47697.1"/>
    </source>
</evidence>
<dbReference type="PANTHER" id="PTHR45138">
    <property type="entry name" value="REGULATORY COMPONENTS OF SENSORY TRANSDUCTION SYSTEM"/>
    <property type="match status" value="1"/>
</dbReference>
<evidence type="ECO:0000259" key="4">
    <source>
        <dbReference type="PROSITE" id="PS50887"/>
    </source>
</evidence>
<dbReference type="InterPro" id="IPR029787">
    <property type="entry name" value="Nucleotide_cyclase"/>
</dbReference>
<feature type="transmembrane region" description="Helical" evidence="3">
    <location>
        <begin position="20"/>
        <end position="39"/>
    </location>
</feature>
<dbReference type="Pfam" id="PF00990">
    <property type="entry name" value="GGDEF"/>
    <property type="match status" value="1"/>
</dbReference>
<evidence type="ECO:0000256" key="2">
    <source>
        <dbReference type="SAM" id="MobiDB-lite"/>
    </source>
</evidence>
<dbReference type="STRING" id="1576369.SAMN05421753_12163"/>
<dbReference type="GO" id="GO:1902201">
    <property type="term" value="P:negative regulation of bacterial-type flagellum-dependent cell motility"/>
    <property type="evidence" value="ECO:0007669"/>
    <property type="project" value="TreeGrafter"/>
</dbReference>
<sequence length="279" mass="31130">MDDANFTRDIQMRAMHSRFVLVGICAWISVCLLVAGWMPDWSGNLHTLWLISGLMGLVSAVGLAETIKSDVRLQENLLNEYMHAALTDALTGLANRHSLDRMLSTMLKESAGRRAPVSMIMIDIDHFKAFNDQWGHQAGDAVLRCVSKKMSEFFGNKAFVARYGGEEFAVVLPTCRLRDAEELAENCRETVKLTTCEFRERTFRITISCGITEANSSDTADSLTQRADMALYTAKRMGRDMIWVADPNSSQLPLPAEKPAEKHMEKLEAETAVTTSSRS</sequence>
<feature type="compositionally biased region" description="Basic and acidic residues" evidence="2">
    <location>
        <begin position="258"/>
        <end position="269"/>
    </location>
</feature>
<name>A0A1I3RQY2_9PLAN</name>
<accession>A0A1I3RQY2</accession>
<feature type="domain" description="GGDEF" evidence="4">
    <location>
        <begin position="115"/>
        <end position="247"/>
    </location>
</feature>
<dbReference type="SMART" id="SM00267">
    <property type="entry name" value="GGDEF"/>
    <property type="match status" value="1"/>
</dbReference>
<dbReference type="GO" id="GO:0052621">
    <property type="term" value="F:diguanylate cyclase activity"/>
    <property type="evidence" value="ECO:0007669"/>
    <property type="project" value="UniProtKB-EC"/>
</dbReference>
<protein>
    <recommendedName>
        <fullName evidence="1">diguanylate cyclase</fullName>
        <ecNumber evidence="1">2.7.7.65</ecNumber>
    </recommendedName>
</protein>
<dbReference type="OrthoDB" id="244535at2"/>
<evidence type="ECO:0000256" key="1">
    <source>
        <dbReference type="ARBA" id="ARBA00012528"/>
    </source>
</evidence>
<feature type="region of interest" description="Disordered" evidence="2">
    <location>
        <begin position="248"/>
        <end position="279"/>
    </location>
</feature>
<dbReference type="GO" id="GO:0043709">
    <property type="term" value="P:cell adhesion involved in single-species biofilm formation"/>
    <property type="evidence" value="ECO:0007669"/>
    <property type="project" value="TreeGrafter"/>
</dbReference>
<keyword evidence="3" id="KW-0812">Transmembrane</keyword>
<dbReference type="InterPro" id="IPR000160">
    <property type="entry name" value="GGDEF_dom"/>
</dbReference>
<feature type="transmembrane region" description="Helical" evidence="3">
    <location>
        <begin position="45"/>
        <end position="64"/>
    </location>
</feature>